<protein>
    <recommendedName>
        <fullName evidence="4">Reactive intermediate/imine deaminase</fullName>
    </recommendedName>
</protein>
<dbReference type="GO" id="GO:0005829">
    <property type="term" value="C:cytosol"/>
    <property type="evidence" value="ECO:0007669"/>
    <property type="project" value="TreeGrafter"/>
</dbReference>
<dbReference type="PANTHER" id="PTHR11803">
    <property type="entry name" value="2-IMINOBUTANOATE/2-IMINOPROPANOATE DEAMINASE RIDA"/>
    <property type="match status" value="1"/>
</dbReference>
<proteinExistence type="inferred from homology"/>
<sequence length="123" mass="13204">MKFINSSKAPAVVGPYSHAIVSNGMVYLSGSIGVDPQTGDLAEGIENQTKQVLANLKAVLKDAGSSVDKIVSANCYLQSMEDYAKFNHVYGEFFGNHKPARTTIEVAALPRKALVEISFIAEI</sequence>
<dbReference type="Pfam" id="PF01042">
    <property type="entry name" value="Ribonuc_L-PSP"/>
    <property type="match status" value="1"/>
</dbReference>
<dbReference type="SUPFAM" id="SSF55298">
    <property type="entry name" value="YjgF-like"/>
    <property type="match status" value="1"/>
</dbReference>
<dbReference type="GO" id="GO:0019239">
    <property type="term" value="F:deaminase activity"/>
    <property type="evidence" value="ECO:0007669"/>
    <property type="project" value="TreeGrafter"/>
</dbReference>
<dbReference type="EMBL" id="MFDD01000014">
    <property type="protein sequence ID" value="OGE39899.1"/>
    <property type="molecule type" value="Genomic_DNA"/>
</dbReference>
<dbReference type="FunFam" id="3.30.1330.40:FF:000001">
    <property type="entry name" value="L-PSP family endoribonuclease"/>
    <property type="match status" value="1"/>
</dbReference>
<dbReference type="CDD" id="cd00448">
    <property type="entry name" value="YjgF_YER057c_UK114_family"/>
    <property type="match status" value="1"/>
</dbReference>
<dbReference type="InterPro" id="IPR035959">
    <property type="entry name" value="RutC-like_sf"/>
</dbReference>
<dbReference type="Gene3D" id="3.30.1330.40">
    <property type="entry name" value="RutC-like"/>
    <property type="match status" value="1"/>
</dbReference>
<dbReference type="InterPro" id="IPR006175">
    <property type="entry name" value="YjgF/YER057c/UK114"/>
</dbReference>
<comment type="caution">
    <text evidence="2">The sequence shown here is derived from an EMBL/GenBank/DDBJ whole genome shotgun (WGS) entry which is preliminary data.</text>
</comment>
<accession>A0A1F5KGB9</accession>
<name>A0A1F5KGB9_9BACT</name>
<evidence type="ECO:0000256" key="1">
    <source>
        <dbReference type="ARBA" id="ARBA00010552"/>
    </source>
</evidence>
<dbReference type="NCBIfam" id="TIGR00004">
    <property type="entry name" value="Rid family detoxifying hydrolase"/>
    <property type="match status" value="1"/>
</dbReference>
<dbReference type="AlphaFoldDB" id="A0A1F5KGB9"/>
<dbReference type="PANTHER" id="PTHR11803:SF58">
    <property type="entry name" value="PROTEIN HMF1-RELATED"/>
    <property type="match status" value="1"/>
</dbReference>
<comment type="similarity">
    <text evidence="1">Belongs to the RutC family.</text>
</comment>
<reference evidence="2 3" key="1">
    <citation type="journal article" date="2016" name="Nat. Commun.">
        <title>Thousands of microbial genomes shed light on interconnected biogeochemical processes in an aquifer system.</title>
        <authorList>
            <person name="Anantharaman K."/>
            <person name="Brown C.T."/>
            <person name="Hug L.A."/>
            <person name="Sharon I."/>
            <person name="Castelle C.J."/>
            <person name="Probst A.J."/>
            <person name="Thomas B.C."/>
            <person name="Singh A."/>
            <person name="Wilkins M.J."/>
            <person name="Karaoz U."/>
            <person name="Brodie E.L."/>
            <person name="Williams K.H."/>
            <person name="Hubbard S.S."/>
            <person name="Banfield J.F."/>
        </authorList>
    </citation>
    <scope>NUCLEOTIDE SEQUENCE [LARGE SCALE GENOMIC DNA]</scope>
</reference>
<dbReference type="Proteomes" id="UP000177328">
    <property type="component" value="Unassembled WGS sequence"/>
</dbReference>
<gene>
    <name evidence="2" type="ORF">A3D25_03765</name>
</gene>
<evidence type="ECO:0000313" key="2">
    <source>
        <dbReference type="EMBL" id="OGE39899.1"/>
    </source>
</evidence>
<dbReference type="InterPro" id="IPR006056">
    <property type="entry name" value="RidA"/>
</dbReference>
<evidence type="ECO:0008006" key="4">
    <source>
        <dbReference type="Google" id="ProtNLM"/>
    </source>
</evidence>
<evidence type="ECO:0000313" key="3">
    <source>
        <dbReference type="Proteomes" id="UP000177328"/>
    </source>
</evidence>
<organism evidence="2 3">
    <name type="scientific">Candidatus Daviesbacteria bacterium RIFCSPHIGHO2_02_FULL_43_12</name>
    <dbReference type="NCBI Taxonomy" id="1797776"/>
    <lineage>
        <taxon>Bacteria</taxon>
        <taxon>Candidatus Daviesiibacteriota</taxon>
    </lineage>
</organism>